<dbReference type="Proteomes" id="UP000184076">
    <property type="component" value="Unassembled WGS sequence"/>
</dbReference>
<protein>
    <submittedName>
        <fullName evidence="1">Uncharacterized protein</fullName>
    </submittedName>
</protein>
<keyword evidence="2" id="KW-1185">Reference proteome</keyword>
<evidence type="ECO:0000313" key="2">
    <source>
        <dbReference type="Proteomes" id="UP000184076"/>
    </source>
</evidence>
<name>A0A1M4T7S1_9BACT</name>
<evidence type="ECO:0000313" key="1">
    <source>
        <dbReference type="EMBL" id="SHE40378.1"/>
    </source>
</evidence>
<dbReference type="OrthoDB" id="5514007at2"/>
<dbReference type="EMBL" id="FQVB01000004">
    <property type="protein sequence ID" value="SHE40378.1"/>
    <property type="molecule type" value="Genomic_DNA"/>
</dbReference>
<accession>A0A1M4T7S1</accession>
<sequence>MAVSHQTDDAGLEQKIAVLVQQILRREADELFAEKIAAFIQENERRSRELSLMDLREIEVARFEAAERRFEVIDKRFEALQRQMNARFEAVDQWFQAMDKHFLTVQ</sequence>
<proteinExistence type="predicted"/>
<dbReference type="Gene3D" id="3.90.20.10">
    <property type="match status" value="1"/>
</dbReference>
<organism evidence="1 2">
    <name type="scientific">Desulfacinum infernum DSM 9756</name>
    <dbReference type="NCBI Taxonomy" id="1121391"/>
    <lineage>
        <taxon>Bacteria</taxon>
        <taxon>Pseudomonadati</taxon>
        <taxon>Thermodesulfobacteriota</taxon>
        <taxon>Syntrophobacteria</taxon>
        <taxon>Syntrophobacterales</taxon>
        <taxon>Syntrophobacteraceae</taxon>
        <taxon>Desulfacinum</taxon>
    </lineage>
</organism>
<dbReference type="AlphaFoldDB" id="A0A1M4T7S1"/>
<dbReference type="STRING" id="1121391.SAMN02745206_00217"/>
<gene>
    <name evidence="1" type="ORF">SAMN02745206_00217</name>
</gene>
<reference evidence="2" key="1">
    <citation type="submission" date="2016-11" db="EMBL/GenBank/DDBJ databases">
        <authorList>
            <person name="Varghese N."/>
            <person name="Submissions S."/>
        </authorList>
    </citation>
    <scope>NUCLEOTIDE SEQUENCE [LARGE SCALE GENOMIC DNA]</scope>
    <source>
        <strain evidence="2">DSM 9756</strain>
    </source>
</reference>
<dbReference type="RefSeq" id="WP_073036157.1">
    <property type="nucleotide sequence ID" value="NZ_FQVB01000004.1"/>
</dbReference>